<dbReference type="Proteomes" id="UP000424080">
    <property type="component" value="Segment"/>
</dbReference>
<sequence length="225" mass="26413">MRTPKVIININNFIEHHWSKISLILIGFIFGVFIQTFRFVTHLSNNNVITKTEISDDMKYYYNYWIVVAKLMPTWTPRKEHRLKSLKSIYIIPHHQMPSIKLKDGRVAYPLAFTSFDVDSNGAVVPTEIVLSDKVTFDIIGANFIIWHELGHAIGMLDDEYTNFTHQIMWYGNMKTYARFYDIPFALMKLGDQLSKPENRKMEQGMLYAKKKTIYFFGNSKCELH</sequence>
<organism evidence="2 3">
    <name type="scientific">Tenacibaculum phage PTm5</name>
    <dbReference type="NCBI Taxonomy" id="2547426"/>
    <lineage>
        <taxon>Viruses</taxon>
        <taxon>Duplodnaviria</taxon>
        <taxon>Heunggongvirae</taxon>
        <taxon>Uroviricota</taxon>
        <taxon>Caudoviricetes</taxon>
        <taxon>Shirahamavirus</taxon>
        <taxon>Shirahamavirus PTm1</taxon>
    </lineage>
</organism>
<dbReference type="SUPFAM" id="SSF55486">
    <property type="entry name" value="Metalloproteases ('zincins'), catalytic domain"/>
    <property type="match status" value="1"/>
</dbReference>
<evidence type="ECO:0000313" key="2">
    <source>
        <dbReference type="EMBL" id="BBI90898.1"/>
    </source>
</evidence>
<reference evidence="2 3" key="1">
    <citation type="journal article" date="2019" name="Arch. Virol.">
        <title>A novel jumbo Tenacibaculum maritimum lytic phage with head-fiber-like appendages.</title>
        <authorList>
            <person name="Kawato Y."/>
            <person name="Istiqomah I."/>
            <person name="Gaafar A.Y."/>
            <person name="Hanaoka M."/>
            <person name="Ishimaru K."/>
            <person name="Yasuike M."/>
            <person name="Nishiki I."/>
            <person name="Nakamura Y."/>
            <person name="Fujiwara A."/>
            <person name="Nakai T."/>
        </authorList>
    </citation>
    <scope>NUCLEOTIDE SEQUENCE [LARGE SCALE GENOMIC DNA]</scope>
    <source>
        <strain evidence="2 3">PTm5</strain>
    </source>
</reference>
<evidence type="ECO:0000256" key="1">
    <source>
        <dbReference type="SAM" id="Phobius"/>
    </source>
</evidence>
<keyword evidence="1" id="KW-0472">Membrane</keyword>
<keyword evidence="1" id="KW-1133">Transmembrane helix</keyword>
<evidence type="ECO:0000313" key="3">
    <source>
        <dbReference type="Proteomes" id="UP000424080"/>
    </source>
</evidence>
<protein>
    <submittedName>
        <fullName evidence="2">Uncharacterized protein</fullName>
    </submittedName>
</protein>
<accession>A0A5S9HY00</accession>
<feature type="transmembrane region" description="Helical" evidence="1">
    <location>
        <begin position="21"/>
        <end position="40"/>
    </location>
</feature>
<name>A0A5S9HY00_9CAUD</name>
<keyword evidence="1" id="KW-0812">Transmembrane</keyword>
<dbReference type="EMBL" id="AP019525">
    <property type="protein sequence ID" value="BBI90898.1"/>
    <property type="molecule type" value="Genomic_DNA"/>
</dbReference>
<proteinExistence type="predicted"/>